<evidence type="ECO:0000313" key="2">
    <source>
        <dbReference type="EMBL" id="GHP06475.1"/>
    </source>
</evidence>
<dbReference type="AlphaFoldDB" id="A0A830HI53"/>
<name>A0A830HI53_9CHLO</name>
<gene>
    <name evidence="2" type="ORF">PPROV_000522000</name>
</gene>
<feature type="compositionally biased region" description="Low complexity" evidence="1">
    <location>
        <begin position="30"/>
        <end position="63"/>
    </location>
</feature>
<comment type="caution">
    <text evidence="2">The sequence shown here is derived from an EMBL/GenBank/DDBJ whole genome shotgun (WGS) entry which is preliminary data.</text>
</comment>
<dbReference type="GO" id="GO:0006368">
    <property type="term" value="P:transcription elongation by RNA polymerase II"/>
    <property type="evidence" value="ECO:0007669"/>
    <property type="project" value="InterPro"/>
</dbReference>
<keyword evidence="3" id="KW-1185">Reference proteome</keyword>
<proteinExistence type="predicted"/>
<dbReference type="Proteomes" id="UP000660262">
    <property type="component" value="Unassembled WGS sequence"/>
</dbReference>
<dbReference type="GO" id="GO:0016593">
    <property type="term" value="C:Cdc73/Paf1 complex"/>
    <property type="evidence" value="ECO:0007669"/>
    <property type="project" value="InterPro"/>
</dbReference>
<dbReference type="OrthoDB" id="20844at2759"/>
<dbReference type="Pfam" id="PF04004">
    <property type="entry name" value="Leo1"/>
    <property type="match status" value="1"/>
</dbReference>
<feature type="compositionally biased region" description="Basic and acidic residues" evidence="1">
    <location>
        <begin position="313"/>
        <end position="339"/>
    </location>
</feature>
<feature type="region of interest" description="Disordered" evidence="1">
    <location>
        <begin position="313"/>
        <end position="439"/>
    </location>
</feature>
<organism evidence="2 3">
    <name type="scientific">Pycnococcus provasolii</name>
    <dbReference type="NCBI Taxonomy" id="41880"/>
    <lineage>
        <taxon>Eukaryota</taxon>
        <taxon>Viridiplantae</taxon>
        <taxon>Chlorophyta</taxon>
        <taxon>Pseudoscourfieldiophyceae</taxon>
        <taxon>Pseudoscourfieldiales</taxon>
        <taxon>Pycnococcaceae</taxon>
        <taxon>Pycnococcus</taxon>
    </lineage>
</organism>
<feature type="compositionally biased region" description="Acidic residues" evidence="1">
    <location>
        <begin position="362"/>
        <end position="382"/>
    </location>
</feature>
<feature type="compositionally biased region" description="Acidic residues" evidence="1">
    <location>
        <begin position="412"/>
        <end position="424"/>
    </location>
</feature>
<accession>A0A830HI53</accession>
<sequence>MADTRAKERLQAAGLDDSSDDDDDAPAPAPAAAAHAPEAAQPPSSSLAASQPGKSLLAAAGLDSDSDSDDDNAPAPAQAAPAARPTTHDDNEDDEDDDFIVADDADDDGGPTIPRKGSLSAAAGAAGMSGGATAADGEIKHMETNLLQDQMVLSPHTQQVLFKTSNIVGVAPVRFDPSTHEREKTAFTDETGKSRVILNDNVVRWRVDPKQPGARQSNARFIRWSDGSLQLQVGNEVFNVAEHPVEHEKGYVFVRHSNPTMLQSRGPCDVRLNFLPSSLKSRSHRALTDAIEKKHAKEAKVTRVATLMDPEVEKKKMEEEEAKRIQQERRGTQRQEKTMRRATSGYARAGRAGRPETTFVGYEDEEDDEMFIDDGDEEEDDDDLRRGGGGAAGDARLTAAKEGGTKRRREVNDEEELFDDDDEPGAGAKRVYISDDDSD</sequence>
<dbReference type="PANTHER" id="PTHR23146">
    <property type="entry name" value="LEO1 PROTEIN"/>
    <property type="match status" value="1"/>
</dbReference>
<dbReference type="GO" id="GO:1990269">
    <property type="term" value="F:RNA polymerase II C-terminal domain phosphoserine binding"/>
    <property type="evidence" value="ECO:0007669"/>
    <property type="project" value="TreeGrafter"/>
</dbReference>
<feature type="compositionally biased region" description="Basic and acidic residues" evidence="1">
    <location>
        <begin position="1"/>
        <end position="10"/>
    </location>
</feature>
<feature type="compositionally biased region" description="Acidic residues" evidence="1">
    <location>
        <begin position="90"/>
        <end position="109"/>
    </location>
</feature>
<reference evidence="2" key="1">
    <citation type="submission" date="2020-10" db="EMBL/GenBank/DDBJ databases">
        <title>Unveiling of a novel bifunctional photoreceptor, Dualchrome1, isolated from a cosmopolitan green alga.</title>
        <authorList>
            <person name="Suzuki S."/>
            <person name="Kawachi M."/>
        </authorList>
    </citation>
    <scope>NUCLEOTIDE SEQUENCE</scope>
    <source>
        <strain evidence="2">NIES 2893</strain>
    </source>
</reference>
<evidence type="ECO:0000313" key="3">
    <source>
        <dbReference type="Proteomes" id="UP000660262"/>
    </source>
</evidence>
<evidence type="ECO:0008006" key="4">
    <source>
        <dbReference type="Google" id="ProtNLM"/>
    </source>
</evidence>
<dbReference type="EMBL" id="BNJQ01000013">
    <property type="protein sequence ID" value="GHP06475.1"/>
    <property type="molecule type" value="Genomic_DNA"/>
</dbReference>
<dbReference type="GO" id="GO:0032968">
    <property type="term" value="P:positive regulation of transcription elongation by RNA polymerase II"/>
    <property type="evidence" value="ECO:0007669"/>
    <property type="project" value="TreeGrafter"/>
</dbReference>
<evidence type="ECO:0000256" key="1">
    <source>
        <dbReference type="SAM" id="MobiDB-lite"/>
    </source>
</evidence>
<dbReference type="InterPro" id="IPR007149">
    <property type="entry name" value="Leo1"/>
</dbReference>
<protein>
    <recommendedName>
        <fullName evidence="4">RNA polymerase-associated protein LEO1</fullName>
    </recommendedName>
</protein>
<feature type="compositionally biased region" description="Low complexity" evidence="1">
    <location>
        <begin position="73"/>
        <end position="83"/>
    </location>
</feature>
<dbReference type="PANTHER" id="PTHR23146:SF0">
    <property type="entry name" value="RNA POLYMERASE-ASSOCIATED PROTEIN LEO1"/>
    <property type="match status" value="1"/>
</dbReference>
<feature type="compositionally biased region" description="Low complexity" evidence="1">
    <location>
        <begin position="117"/>
        <end position="132"/>
    </location>
</feature>
<feature type="region of interest" description="Disordered" evidence="1">
    <location>
        <begin position="1"/>
        <end position="132"/>
    </location>
</feature>